<proteinExistence type="inferred from homology"/>
<dbReference type="Pfam" id="PF03841">
    <property type="entry name" value="SelA"/>
    <property type="match status" value="1"/>
</dbReference>
<dbReference type="UniPathway" id="UPA00906">
    <property type="reaction ID" value="UER00896"/>
</dbReference>
<evidence type="ECO:0000256" key="9">
    <source>
        <dbReference type="PIRSR" id="PIRSR618319-50"/>
    </source>
</evidence>
<keyword evidence="2 8" id="KW-0963">Cytoplasm</keyword>
<dbReference type="PANTHER" id="PTHR32328:SF0">
    <property type="entry name" value="L-SERYL-TRNA(SEC) SELENIUM TRANSFERASE"/>
    <property type="match status" value="1"/>
</dbReference>
<evidence type="ECO:0000256" key="2">
    <source>
        <dbReference type="ARBA" id="ARBA00022490"/>
    </source>
</evidence>
<feature type="modified residue" description="N6-(pyridoxal phosphate)lysine" evidence="8 9">
    <location>
        <position position="317"/>
    </location>
</feature>
<gene>
    <name evidence="8" type="primary">selA</name>
    <name evidence="10" type="ordered locus">UWK_03313</name>
</gene>
<keyword evidence="3 8" id="KW-0808">Transferase</keyword>
<protein>
    <recommendedName>
        <fullName evidence="8">L-seryl-tRNA(Sec) selenium transferase</fullName>
        <ecNumber evidence="8">2.9.1.1</ecNumber>
    </recommendedName>
    <alternativeName>
        <fullName evidence="8">Selenocysteine synthase</fullName>
        <shortName evidence="8">Sec synthase</shortName>
    </alternativeName>
    <alternativeName>
        <fullName evidence="8">Selenocysteinyl-tRNA(Sec) synthase</fullName>
    </alternativeName>
</protein>
<dbReference type="AlphaFoldDB" id="M1PJV7"/>
<accession>M1PJV7</accession>
<dbReference type="GO" id="GO:0005737">
    <property type="term" value="C:cytoplasm"/>
    <property type="evidence" value="ECO:0007669"/>
    <property type="project" value="UniProtKB-SubCell"/>
</dbReference>
<keyword evidence="4 8" id="KW-0663">Pyridoxal phosphate</keyword>
<dbReference type="SUPFAM" id="SSF53383">
    <property type="entry name" value="PLP-dependent transferases"/>
    <property type="match status" value="1"/>
</dbReference>
<dbReference type="EC" id="2.9.1.1" evidence="8"/>
<keyword evidence="5 8" id="KW-0648">Protein biosynthesis</keyword>
<dbReference type="Proteomes" id="UP000011721">
    <property type="component" value="Chromosome"/>
</dbReference>
<dbReference type="HOGENOM" id="CLU_038142_1_0_7"/>
<comment type="similarity">
    <text evidence="7 8">Belongs to the SelA family.</text>
</comment>
<dbReference type="InterPro" id="IPR015424">
    <property type="entry name" value="PyrdxlP-dep_Trfase"/>
</dbReference>
<evidence type="ECO:0000256" key="3">
    <source>
        <dbReference type="ARBA" id="ARBA00022679"/>
    </source>
</evidence>
<keyword evidence="6 8" id="KW-0711">Selenium</keyword>
<dbReference type="Gene3D" id="3.40.640.10">
    <property type="entry name" value="Type I PLP-dependent aspartate aminotransferase-like (Major domain)"/>
    <property type="match status" value="1"/>
</dbReference>
<evidence type="ECO:0000256" key="1">
    <source>
        <dbReference type="ARBA" id="ARBA00001933"/>
    </source>
</evidence>
<dbReference type="PATRIC" id="fig|1167006.5.peg.3577"/>
<dbReference type="InterPro" id="IPR015421">
    <property type="entry name" value="PyrdxlP-dep_Trfase_major"/>
</dbReference>
<dbReference type="STRING" id="1167006.UWK_03313"/>
<dbReference type="KEGG" id="dsf:UWK_03313"/>
<evidence type="ECO:0000256" key="8">
    <source>
        <dbReference type="HAMAP-Rule" id="MF_00423"/>
    </source>
</evidence>
<reference evidence="11" key="1">
    <citation type="journal article" date="2013" name="Stand. Genomic Sci.">
        <title>Complete genome sequence of Desulfocapsa sulfexigens, a marine deltaproteobacterium specialized in disproportionating inorganic sulfur compounds.</title>
        <authorList>
            <person name="Finster K.W."/>
            <person name="Kjeldsen K.U."/>
            <person name="Kube M."/>
            <person name="Reinhardt R."/>
            <person name="Mussmann M."/>
            <person name="Amann R."/>
            <person name="Schreiber L."/>
        </authorList>
    </citation>
    <scope>NUCLEOTIDE SEQUENCE [LARGE SCALE GENOMIC DNA]</scope>
    <source>
        <strain evidence="11">DSM 10523 / SB164P1</strain>
    </source>
</reference>
<evidence type="ECO:0000256" key="6">
    <source>
        <dbReference type="ARBA" id="ARBA00023266"/>
    </source>
</evidence>
<comment type="cofactor">
    <cofactor evidence="1 8 9">
        <name>pyridoxal 5'-phosphate</name>
        <dbReference type="ChEBI" id="CHEBI:597326"/>
    </cofactor>
</comment>
<comment type="function">
    <text evidence="8">Converts seryl-tRNA(Sec) to selenocysteinyl-tRNA(Sec) required for selenoprotein biosynthesis.</text>
</comment>
<evidence type="ECO:0000313" key="10">
    <source>
        <dbReference type="EMBL" id="AGF79840.1"/>
    </source>
</evidence>
<dbReference type="EMBL" id="CP003985">
    <property type="protein sequence ID" value="AGF79840.1"/>
    <property type="molecule type" value="Genomic_DNA"/>
</dbReference>
<evidence type="ECO:0000313" key="11">
    <source>
        <dbReference type="Proteomes" id="UP000011721"/>
    </source>
</evidence>
<dbReference type="GO" id="GO:0001717">
    <property type="term" value="P:conversion of seryl-tRNAsec to selenocys-tRNAsec"/>
    <property type="evidence" value="ECO:0007669"/>
    <property type="project" value="UniProtKB-UniRule"/>
</dbReference>
<dbReference type="InterPro" id="IPR018319">
    <property type="entry name" value="SelA-like"/>
</dbReference>
<name>M1PJV7_DESSD</name>
<dbReference type="GO" id="GO:0004125">
    <property type="term" value="F:L-seryl-tRNA(Sec) selenium transferase activity"/>
    <property type="evidence" value="ECO:0007669"/>
    <property type="project" value="UniProtKB-UniRule"/>
</dbReference>
<dbReference type="HAMAP" id="MF_00423">
    <property type="entry name" value="SelA"/>
    <property type="match status" value="1"/>
</dbReference>
<dbReference type="NCBIfam" id="TIGR00474">
    <property type="entry name" value="selA"/>
    <property type="match status" value="1"/>
</dbReference>
<dbReference type="PANTHER" id="PTHR32328">
    <property type="entry name" value="L-SERYL-TRNA(SEC) SELENIUM TRANSFERASE"/>
    <property type="match status" value="1"/>
</dbReference>
<evidence type="ECO:0000256" key="7">
    <source>
        <dbReference type="ARBA" id="ARBA00044507"/>
    </source>
</evidence>
<dbReference type="InterPro" id="IPR004534">
    <property type="entry name" value="SelA_trans"/>
</dbReference>
<dbReference type="Gene3D" id="3.90.1150.180">
    <property type="match status" value="1"/>
</dbReference>
<comment type="catalytic activity">
    <reaction evidence="8">
        <text>L-seryl-tRNA(Sec) + selenophosphate + H(+) = L-selenocysteinyl-tRNA(Sec) + phosphate</text>
        <dbReference type="Rhea" id="RHEA:22728"/>
        <dbReference type="Rhea" id="RHEA-COMP:9742"/>
        <dbReference type="Rhea" id="RHEA-COMP:9743"/>
        <dbReference type="ChEBI" id="CHEBI:15378"/>
        <dbReference type="ChEBI" id="CHEBI:16144"/>
        <dbReference type="ChEBI" id="CHEBI:43474"/>
        <dbReference type="ChEBI" id="CHEBI:78533"/>
        <dbReference type="ChEBI" id="CHEBI:78573"/>
        <dbReference type="EC" id="2.9.1.1"/>
    </reaction>
</comment>
<sequence>MMSSIFDIVLLNSILIAAIWFNMNTKNTLLRNLPKVDRVLDDIVHSQNSSVPLSLIKSAIREEIESFREHILSGDISELPSTSNEWNRLFENAIKRKNSLNLRRVINGTGIVIHTNLGRSLLGEASITALQTAGACFTNLEFDLSTGKRGSRYSLVEDIICDLTGAEAALVVNNNAAAVLLALNTLSYNRETIVSRGQLVEIGGSFRIPDVMSRSGARMIEVGATNRTHLFDYENSIHEETALLLKVHTSNFRVIGFTSEVPVPDMVSLGKKHNIPVMEDLGSGSLIDLSPWGLPKEPTVQEIVKDGVDVVTFSGDKLLGGPQAGIIVGKKDIISQIKKNPMNRALRIDKFTLASLETVLREYYNLDTALHSIPTLAMLTADPEKVKKKGQRILRRLGGGVKCKGTIALQATTSRVGGGAMPEYGLESWALVLTPGEKGANVLEKSFRNLDVPLILRIENEKMIVDLRTILEQDIPLLIDILGQFLQQRIEK</sequence>
<evidence type="ECO:0000256" key="4">
    <source>
        <dbReference type="ARBA" id="ARBA00022898"/>
    </source>
</evidence>
<evidence type="ECO:0000256" key="5">
    <source>
        <dbReference type="ARBA" id="ARBA00022917"/>
    </source>
</evidence>
<organism evidence="10 11">
    <name type="scientific">Desulfocapsa sulfexigens (strain DSM 10523 / SB164P1)</name>
    <dbReference type="NCBI Taxonomy" id="1167006"/>
    <lineage>
        <taxon>Bacteria</taxon>
        <taxon>Pseudomonadati</taxon>
        <taxon>Thermodesulfobacteriota</taxon>
        <taxon>Desulfobulbia</taxon>
        <taxon>Desulfobulbales</taxon>
        <taxon>Desulfocapsaceae</taxon>
        <taxon>Desulfocapsa</taxon>
    </lineage>
</organism>
<comment type="pathway">
    <text evidence="8">Aminoacyl-tRNA biosynthesis; selenocysteinyl-tRNA(Sec) biosynthesis; selenocysteinyl-tRNA(Sec) from L-seryl-tRNA(Sec) (bacterial route): step 1/1.</text>
</comment>
<keyword evidence="11" id="KW-1185">Reference proteome</keyword>
<comment type="subcellular location">
    <subcellularLocation>
        <location evidence="8">Cytoplasm</location>
    </subcellularLocation>
</comment>
<dbReference type="eggNOG" id="COG1921">
    <property type="taxonomic scope" value="Bacteria"/>
</dbReference>
<dbReference type="GO" id="GO:0001514">
    <property type="term" value="P:selenocysteine incorporation"/>
    <property type="evidence" value="ECO:0007669"/>
    <property type="project" value="UniProtKB-UniRule"/>
</dbReference>